<accession>G5IZP6</accession>
<dbReference type="PATRIC" id="fig|423471.3.peg.675"/>
<reference evidence="2 3" key="1">
    <citation type="journal article" date="2011" name="Front. Microbiol.">
        <title>Two Strains of Crocosphaera watsonii with Highly Conserved Genomes are Distinguished by Strain-Specific Features.</title>
        <authorList>
            <person name="Bench S.R."/>
            <person name="Ilikchyan I.N."/>
            <person name="Tripp H.J."/>
            <person name="Zehr J.P."/>
        </authorList>
    </citation>
    <scope>NUCLEOTIDE SEQUENCE [LARGE SCALE GENOMIC DNA]</scope>
    <source>
        <strain evidence="2 3">WH 0003</strain>
    </source>
</reference>
<organism evidence="2 3">
    <name type="scientific">Crocosphaera watsonii WH 0003</name>
    <dbReference type="NCBI Taxonomy" id="423471"/>
    <lineage>
        <taxon>Bacteria</taxon>
        <taxon>Bacillati</taxon>
        <taxon>Cyanobacteriota</taxon>
        <taxon>Cyanophyceae</taxon>
        <taxon>Oscillatoriophycideae</taxon>
        <taxon>Chroococcales</taxon>
        <taxon>Aphanothecaceae</taxon>
        <taxon>Crocosphaera</taxon>
    </lineage>
</organism>
<sequence>MNTITLNVKPVKLTDEEFYQLCQVNEAWRLELTAKGELLIMPPLGGKSCNREARLISKLWLWNEENKLGVVFSSSTVFRLPNGGKRSPDVAYVKLERWNKLTEEDQEKFPPLCPDFVIELRSRTDKLQDLQEKMLEYLDAGLCLGWLINPQQQQVEIYRQNQDKEIISLPANLSGEDILPNFVLDIPIM</sequence>
<name>G5IZP6_CROWT</name>
<dbReference type="InterPro" id="IPR011335">
    <property type="entry name" value="Restrct_endonuc-II-like"/>
</dbReference>
<dbReference type="SUPFAM" id="SSF52980">
    <property type="entry name" value="Restriction endonuclease-like"/>
    <property type="match status" value="1"/>
</dbReference>
<dbReference type="RefSeq" id="WP_007309312.1">
    <property type="nucleotide sequence ID" value="NZ_AESD01000120.1"/>
</dbReference>
<comment type="caution">
    <text evidence="2">The sequence shown here is derived from an EMBL/GenBank/DDBJ whole genome shotgun (WGS) entry which is preliminary data.</text>
</comment>
<gene>
    <name evidence="2" type="ORF">CWATWH0003_0737</name>
</gene>
<dbReference type="Pfam" id="PF05685">
    <property type="entry name" value="Uma2"/>
    <property type="match status" value="1"/>
</dbReference>
<feature type="domain" description="Putative restriction endonuclease" evidence="1">
    <location>
        <begin position="16"/>
        <end position="186"/>
    </location>
</feature>
<dbReference type="Proteomes" id="UP000003477">
    <property type="component" value="Unassembled WGS sequence"/>
</dbReference>
<dbReference type="GeneID" id="88764632"/>
<dbReference type="InterPro" id="IPR008538">
    <property type="entry name" value="Uma2"/>
</dbReference>
<dbReference type="PANTHER" id="PTHR34107:SF6">
    <property type="entry name" value="SLR0981 PROTEIN"/>
    <property type="match status" value="1"/>
</dbReference>
<dbReference type="EMBL" id="AESD01000120">
    <property type="protein sequence ID" value="EHJ14614.1"/>
    <property type="molecule type" value="Genomic_DNA"/>
</dbReference>
<evidence type="ECO:0000313" key="3">
    <source>
        <dbReference type="Proteomes" id="UP000003477"/>
    </source>
</evidence>
<evidence type="ECO:0000313" key="2">
    <source>
        <dbReference type="EMBL" id="EHJ14614.1"/>
    </source>
</evidence>
<dbReference type="CDD" id="cd06260">
    <property type="entry name" value="DUF820-like"/>
    <property type="match status" value="1"/>
</dbReference>
<evidence type="ECO:0000259" key="1">
    <source>
        <dbReference type="Pfam" id="PF05685"/>
    </source>
</evidence>
<dbReference type="PANTHER" id="PTHR34107">
    <property type="entry name" value="SLL0198 PROTEIN-RELATED"/>
    <property type="match status" value="1"/>
</dbReference>
<proteinExistence type="predicted"/>
<dbReference type="Gene3D" id="3.90.1570.10">
    <property type="entry name" value="tt1808, chain A"/>
    <property type="match status" value="1"/>
</dbReference>
<dbReference type="InterPro" id="IPR012296">
    <property type="entry name" value="Nuclease_put_TT1808"/>
</dbReference>
<dbReference type="AlphaFoldDB" id="G5IZP6"/>
<protein>
    <recommendedName>
        <fullName evidence="1">Putative restriction endonuclease domain-containing protein</fullName>
    </recommendedName>
</protein>